<evidence type="ECO:0000256" key="3">
    <source>
        <dbReference type="ARBA" id="ARBA00022679"/>
    </source>
</evidence>
<evidence type="ECO:0000256" key="6">
    <source>
        <dbReference type="ARBA" id="ARBA00022840"/>
    </source>
</evidence>
<comment type="similarity">
    <text evidence="7">Belongs to the adenylate kinase family. AK6 subfamily.</text>
</comment>
<keyword evidence="6 7" id="KW-0067">ATP-binding</keyword>
<evidence type="ECO:0000256" key="2">
    <source>
        <dbReference type="ARBA" id="ARBA00022552"/>
    </source>
</evidence>
<evidence type="ECO:0000313" key="9">
    <source>
        <dbReference type="Proteomes" id="UP000030649"/>
    </source>
</evidence>
<gene>
    <name evidence="8" type="ORF">J07HQW1_03512</name>
</gene>
<dbReference type="EMBL" id="KE356560">
    <property type="protein sequence ID" value="ERG93450.1"/>
    <property type="molecule type" value="Genomic_DNA"/>
</dbReference>
<feature type="binding site" evidence="7">
    <location>
        <position position="16"/>
    </location>
    <ligand>
        <name>ATP</name>
        <dbReference type="ChEBI" id="CHEBI:30616"/>
    </ligand>
</feature>
<feature type="binding site" evidence="7">
    <location>
        <position position="13"/>
    </location>
    <ligand>
        <name>ATP</name>
        <dbReference type="ChEBI" id="CHEBI:30616"/>
    </ligand>
</feature>
<dbReference type="Pfam" id="PF13238">
    <property type="entry name" value="AAA_18"/>
    <property type="match status" value="1"/>
</dbReference>
<comment type="function">
    <text evidence="7">Broad-specificity nucleoside monophosphate (NMP) kinase that catalyzes the reversible transfer of the terminal phosphate group between nucleoside triphosphates and monophosphates. Has also ATPase activity. Involved in the late maturation steps of the 30S ribosomal particles, specifically 16S rRNA maturation. While NMP activity is not required for ribosome maturation, ATPase activity is. Associates transiently with small ribosomal subunit protein uS11. ATP hydrolysis breaks the interaction with uS11. May temporarily remove uS11 from the ribosome to enable a conformational change of the ribosomal RNA that is needed for the final maturation step of the small ribosomal subunit.</text>
</comment>
<dbReference type="GO" id="GO:0005524">
    <property type="term" value="F:ATP binding"/>
    <property type="evidence" value="ECO:0007669"/>
    <property type="project" value="UniProtKB-UniRule"/>
</dbReference>
<organism evidence="8 9">
    <name type="scientific">Haloquadratum walsbyi J07HQW1</name>
    <dbReference type="NCBI Taxonomy" id="1238424"/>
    <lineage>
        <taxon>Archaea</taxon>
        <taxon>Methanobacteriati</taxon>
        <taxon>Methanobacteriota</taxon>
        <taxon>Stenosarchaea group</taxon>
        <taxon>Halobacteria</taxon>
        <taxon>Halobacteriales</taxon>
        <taxon>Haloferacaceae</taxon>
        <taxon>Haloquadratum</taxon>
    </lineage>
</organism>
<dbReference type="PANTHER" id="PTHR12595">
    <property type="entry name" value="POS9-ACTIVATING FACTOR FAP7-RELATED"/>
    <property type="match status" value="1"/>
</dbReference>
<keyword evidence="2 7" id="KW-0698">rRNA processing</keyword>
<dbReference type="InterPro" id="IPR020618">
    <property type="entry name" value="Adenyl_kinase_AK6"/>
</dbReference>
<dbReference type="Gene3D" id="3.40.50.300">
    <property type="entry name" value="P-loop containing nucleotide triphosphate hydrolases"/>
    <property type="match status" value="1"/>
</dbReference>
<dbReference type="GO" id="GO:0016887">
    <property type="term" value="F:ATP hydrolysis activity"/>
    <property type="evidence" value="ECO:0007669"/>
    <property type="project" value="InterPro"/>
</dbReference>
<keyword evidence="4 7" id="KW-0547">Nucleotide-binding</keyword>
<comment type="subunit">
    <text evidence="7">Interacts with uS11. Not a structural component of 40S pre-ribosomes, but transiently interacts with them by binding to uS11.</text>
</comment>
<name>U1N9K5_9EURY</name>
<evidence type="ECO:0000256" key="4">
    <source>
        <dbReference type="ARBA" id="ARBA00022741"/>
    </source>
</evidence>
<dbReference type="GO" id="GO:0006364">
    <property type="term" value="P:rRNA processing"/>
    <property type="evidence" value="ECO:0007669"/>
    <property type="project" value="UniProtKB-KW"/>
</dbReference>
<evidence type="ECO:0000256" key="7">
    <source>
        <dbReference type="HAMAP-Rule" id="MF_00039"/>
    </source>
</evidence>
<dbReference type="InterPro" id="IPR027417">
    <property type="entry name" value="P-loop_NTPase"/>
</dbReference>
<dbReference type="GO" id="GO:0042274">
    <property type="term" value="P:ribosomal small subunit biogenesis"/>
    <property type="evidence" value="ECO:0007669"/>
    <property type="project" value="UniProtKB-UniRule"/>
</dbReference>
<dbReference type="STRING" id="1238424.J07HQW1_03512"/>
<comment type="caution">
    <text evidence="7">Lacks conserved residue(s) required for the propagation of feature annotation.</text>
</comment>
<dbReference type="Proteomes" id="UP000030649">
    <property type="component" value="Unassembled WGS sequence"/>
</dbReference>
<dbReference type="PANTHER" id="PTHR12595:SF0">
    <property type="entry name" value="ADENYLATE KINASE ISOENZYME 6"/>
    <property type="match status" value="1"/>
</dbReference>
<keyword evidence="1 7" id="KW-0690">Ribosome biogenesis</keyword>
<feature type="region of interest" description="LID" evidence="7">
    <location>
        <begin position="99"/>
        <end position="109"/>
    </location>
</feature>
<proteinExistence type="inferred from homology"/>
<feature type="binding site" evidence="7">
    <location>
        <position position="15"/>
    </location>
    <ligand>
        <name>ATP</name>
        <dbReference type="ChEBI" id="CHEBI:30616"/>
    </ligand>
</feature>
<sequence length="170" mass="18788">MTQSRLAVTGTPGTGKTTVTEHIDTPVIHLNDVIHESEAKFTTGRDEERDSVVVDLEAVSTWLGDRNGIIESHLAHYFDADGVVVLRCHPEELESRLRESNESAASISENVESEALDLILSEAIHHHGKEHVWEVDTTDRSPHEVADEIMAIYNGDRSPRVGIIDFTAAL</sequence>
<dbReference type="SUPFAM" id="SSF52540">
    <property type="entry name" value="P-loop containing nucleoside triphosphate hydrolases"/>
    <property type="match status" value="1"/>
</dbReference>
<comment type="catalytic activity">
    <reaction evidence="7">
        <text>ATP + H2O = ADP + phosphate + H(+)</text>
        <dbReference type="Rhea" id="RHEA:13065"/>
        <dbReference type="ChEBI" id="CHEBI:15377"/>
        <dbReference type="ChEBI" id="CHEBI:15378"/>
        <dbReference type="ChEBI" id="CHEBI:30616"/>
        <dbReference type="ChEBI" id="CHEBI:43474"/>
        <dbReference type="ChEBI" id="CHEBI:456216"/>
    </reaction>
</comment>
<keyword evidence="5 7" id="KW-0418">Kinase</keyword>
<feature type="binding site" evidence="7">
    <location>
        <position position="17"/>
    </location>
    <ligand>
        <name>ATP</name>
        <dbReference type="ChEBI" id="CHEBI:30616"/>
    </ligand>
</feature>
<keyword evidence="3 7" id="KW-0808">Transferase</keyword>
<accession>U1N9K5</accession>
<dbReference type="GO" id="GO:0004017">
    <property type="term" value="F:AMP kinase activity"/>
    <property type="evidence" value="ECO:0007669"/>
    <property type="project" value="UniProtKB-UniRule"/>
</dbReference>
<protein>
    <recommendedName>
        <fullName evidence="7">Putative adenylate kinase</fullName>
        <shortName evidence="7">AK</shortName>
        <ecNumber evidence="7">2.7.4.3</ecNumber>
    </recommendedName>
    <alternativeName>
        <fullName evidence="7">ATP-AMP transphosphorylase</fullName>
    </alternativeName>
</protein>
<comment type="catalytic activity">
    <reaction evidence="7">
        <text>AMP + ATP = 2 ADP</text>
        <dbReference type="Rhea" id="RHEA:12973"/>
        <dbReference type="ChEBI" id="CHEBI:30616"/>
        <dbReference type="ChEBI" id="CHEBI:456215"/>
        <dbReference type="ChEBI" id="CHEBI:456216"/>
        <dbReference type="EC" id="2.7.4.3"/>
    </reaction>
</comment>
<evidence type="ECO:0000256" key="1">
    <source>
        <dbReference type="ARBA" id="ARBA00022517"/>
    </source>
</evidence>
<dbReference type="HAMAP" id="MF_00039">
    <property type="entry name" value="Adenylate_kinase_AK6"/>
    <property type="match status" value="1"/>
</dbReference>
<dbReference type="EC" id="2.7.4.3" evidence="7"/>
<evidence type="ECO:0000256" key="5">
    <source>
        <dbReference type="ARBA" id="ARBA00022777"/>
    </source>
</evidence>
<dbReference type="HOGENOM" id="CLU_079096_0_1_2"/>
<feature type="binding site" evidence="7">
    <location>
        <position position="18"/>
    </location>
    <ligand>
        <name>ATP</name>
        <dbReference type="ChEBI" id="CHEBI:30616"/>
    </ligand>
</feature>
<reference evidence="8 9" key="1">
    <citation type="journal article" date="2013" name="PLoS ONE">
        <title>Assembly-driven community genomics of a hypersaline microbial ecosystem.</title>
        <authorList>
            <person name="Podell S."/>
            <person name="Ugalde J.A."/>
            <person name="Narasingarao P."/>
            <person name="Banfield J.F."/>
            <person name="Heidelberg K.B."/>
            <person name="Allen E.E."/>
        </authorList>
    </citation>
    <scope>NUCLEOTIDE SEQUENCE [LARGE SCALE GENOMIC DNA]</scope>
    <source>
        <strain evidence="9">J07HQW1</strain>
    </source>
</reference>
<evidence type="ECO:0000313" key="8">
    <source>
        <dbReference type="EMBL" id="ERG93450.1"/>
    </source>
</evidence>
<dbReference type="AlphaFoldDB" id="U1N9K5"/>